<dbReference type="KEGG" id="tpz:Tph_c15890"/>
<sequence length="231" mass="26696">MRQADFFFLFCLAAFTVGFLLLVMPVEVHFYYRWKAEGHFLFLKFGIFQGRLAVGTKLLGERSEKSFRLVNTLGIKAQGRAASDERTRFSFTRWGGLKFPYSRELIRNAERLAKNSRCRRLVWETDLGFQDYALTGVATGVIWAAKGIALGGLSRFLKIDSEGLRVDVTPHFGSPRLETRLDCILMTRLGYIINTFSYFLIWWIKITWRRGVSRSGEPSDRNSHENRHGEH</sequence>
<dbReference type="eggNOG" id="ENOG5030G18">
    <property type="taxonomic scope" value="Bacteria"/>
</dbReference>
<dbReference type="RefSeq" id="WP_015050674.1">
    <property type="nucleotide sequence ID" value="NC_018870.1"/>
</dbReference>
<keyword evidence="1" id="KW-1133">Transmembrane helix</keyword>
<gene>
    <name evidence="2" type="ordered locus">Tph_c15890</name>
</gene>
<dbReference type="OrthoDB" id="1953500at2"/>
<dbReference type="Proteomes" id="UP000000467">
    <property type="component" value="Chromosome"/>
</dbReference>
<protein>
    <recommendedName>
        <fullName evidence="4">DUF2953 domain-containing protein</fullName>
    </recommendedName>
</protein>
<keyword evidence="3" id="KW-1185">Reference proteome</keyword>
<feature type="transmembrane region" description="Helical" evidence="1">
    <location>
        <begin position="6"/>
        <end position="26"/>
    </location>
</feature>
<dbReference type="InterPro" id="IPR021338">
    <property type="entry name" value="DUF2953"/>
</dbReference>
<evidence type="ECO:0000313" key="2">
    <source>
        <dbReference type="EMBL" id="AFV11794.1"/>
    </source>
</evidence>
<dbReference type="AlphaFoldDB" id="K4LUV6"/>
<accession>K4LUV6</accession>
<evidence type="ECO:0000256" key="1">
    <source>
        <dbReference type="SAM" id="Phobius"/>
    </source>
</evidence>
<dbReference type="HOGENOM" id="CLU_1199339_0_0_9"/>
<feature type="transmembrane region" description="Helical" evidence="1">
    <location>
        <begin position="185"/>
        <end position="204"/>
    </location>
</feature>
<evidence type="ECO:0000313" key="3">
    <source>
        <dbReference type="Proteomes" id="UP000000467"/>
    </source>
</evidence>
<dbReference type="STRING" id="1089553.Tph_c15890"/>
<dbReference type="EMBL" id="CP003732">
    <property type="protein sequence ID" value="AFV11794.1"/>
    <property type="molecule type" value="Genomic_DNA"/>
</dbReference>
<keyword evidence="1" id="KW-0812">Transmembrane</keyword>
<name>K4LUV6_THEPS</name>
<reference evidence="2 3" key="1">
    <citation type="journal article" date="2012" name="BMC Genomics">
        <title>Genome-guided analysis of physiological and morphological traits of the fermentative acetate oxidizer Thermacetogenium phaeum.</title>
        <authorList>
            <person name="Oehler D."/>
            <person name="Poehlein A."/>
            <person name="Leimbach A."/>
            <person name="Muller N."/>
            <person name="Daniel R."/>
            <person name="Gottschalk G."/>
            <person name="Schink B."/>
        </authorList>
    </citation>
    <scope>NUCLEOTIDE SEQUENCE [LARGE SCALE GENOMIC DNA]</scope>
    <source>
        <strain evidence="3">ATCC BAA-254 / DSM 26808 / PB</strain>
    </source>
</reference>
<dbReference type="Pfam" id="PF11167">
    <property type="entry name" value="DUF2953"/>
    <property type="match status" value="1"/>
</dbReference>
<proteinExistence type="predicted"/>
<keyword evidence="1" id="KW-0472">Membrane</keyword>
<evidence type="ECO:0008006" key="4">
    <source>
        <dbReference type="Google" id="ProtNLM"/>
    </source>
</evidence>
<organism evidence="2 3">
    <name type="scientific">Thermacetogenium phaeum (strain ATCC BAA-254 / DSM 26808 / PB)</name>
    <dbReference type="NCBI Taxonomy" id="1089553"/>
    <lineage>
        <taxon>Bacteria</taxon>
        <taxon>Bacillati</taxon>
        <taxon>Bacillota</taxon>
        <taxon>Clostridia</taxon>
        <taxon>Thermoanaerobacterales</taxon>
        <taxon>Thermoanaerobacteraceae</taxon>
        <taxon>Thermacetogenium</taxon>
    </lineage>
</organism>